<evidence type="ECO:0000313" key="1">
    <source>
        <dbReference type="EMBL" id="KAL3513860.1"/>
    </source>
</evidence>
<proteinExistence type="predicted"/>
<dbReference type="EMBL" id="JBJUIK010000011">
    <property type="protein sequence ID" value="KAL3513860.1"/>
    <property type="molecule type" value="Genomic_DNA"/>
</dbReference>
<sequence>MTVEDVKNSLKNQVDILCNDLAFLLVLYLVEMPEDYTEEVKLLLELEIAPLAKEAGSLNYSVLFNKMTNGKFKEKSILSTFWHKIKIIKAETFLLELHKQKADLMVSVGDRIAAIRVAMKCLVKNF</sequence>
<name>A0ABD2Z2Z8_9GENT</name>
<protein>
    <submittedName>
        <fullName evidence="1">Uncharacterized protein</fullName>
    </submittedName>
</protein>
<organism evidence="1 2">
    <name type="scientific">Cinchona calisaya</name>
    <dbReference type="NCBI Taxonomy" id="153742"/>
    <lineage>
        <taxon>Eukaryota</taxon>
        <taxon>Viridiplantae</taxon>
        <taxon>Streptophyta</taxon>
        <taxon>Embryophyta</taxon>
        <taxon>Tracheophyta</taxon>
        <taxon>Spermatophyta</taxon>
        <taxon>Magnoliopsida</taxon>
        <taxon>eudicotyledons</taxon>
        <taxon>Gunneridae</taxon>
        <taxon>Pentapetalae</taxon>
        <taxon>asterids</taxon>
        <taxon>lamiids</taxon>
        <taxon>Gentianales</taxon>
        <taxon>Rubiaceae</taxon>
        <taxon>Cinchonoideae</taxon>
        <taxon>Cinchoneae</taxon>
        <taxon>Cinchona</taxon>
    </lineage>
</organism>
<reference evidence="1 2" key="1">
    <citation type="submission" date="2024-11" db="EMBL/GenBank/DDBJ databases">
        <title>A near-complete genome assembly of Cinchona calisaya.</title>
        <authorList>
            <person name="Lian D.C."/>
            <person name="Zhao X.W."/>
            <person name="Wei L."/>
        </authorList>
    </citation>
    <scope>NUCLEOTIDE SEQUENCE [LARGE SCALE GENOMIC DNA]</scope>
    <source>
        <tissue evidence="1">Nenye</tissue>
    </source>
</reference>
<keyword evidence="2" id="KW-1185">Reference proteome</keyword>
<dbReference type="Proteomes" id="UP001630127">
    <property type="component" value="Unassembled WGS sequence"/>
</dbReference>
<accession>A0ABD2Z2Z8</accession>
<gene>
    <name evidence="1" type="ORF">ACH5RR_026577</name>
</gene>
<dbReference type="AlphaFoldDB" id="A0ABD2Z2Z8"/>
<evidence type="ECO:0000313" key="2">
    <source>
        <dbReference type="Proteomes" id="UP001630127"/>
    </source>
</evidence>
<comment type="caution">
    <text evidence="1">The sequence shown here is derived from an EMBL/GenBank/DDBJ whole genome shotgun (WGS) entry which is preliminary data.</text>
</comment>